<dbReference type="PROSITE" id="PS51192">
    <property type="entry name" value="HELICASE_ATP_BIND_1"/>
    <property type="match status" value="1"/>
</dbReference>
<comment type="function">
    <text evidence="2">Subunit R is required for both nuclease and ATPase activities, but not for modification.</text>
</comment>
<dbReference type="GO" id="GO:0009035">
    <property type="term" value="F:type I site-specific deoxyribonuclease activity"/>
    <property type="evidence" value="ECO:0007669"/>
    <property type="project" value="UniProtKB-EC"/>
</dbReference>
<keyword evidence="2" id="KW-0238">DNA-binding</keyword>
<gene>
    <name evidence="4" type="ORF">V2I23_02470</name>
</gene>
<organism evidence="4 5">
    <name type="scientific">Campylobacter porcelli</name>
    <dbReference type="NCBI Taxonomy" id="1660073"/>
    <lineage>
        <taxon>Bacteria</taxon>
        <taxon>Pseudomonadati</taxon>
        <taxon>Campylobacterota</taxon>
        <taxon>Epsilonproteobacteria</taxon>
        <taxon>Campylobacterales</taxon>
        <taxon>Campylobacteraceae</taxon>
        <taxon>Campylobacter</taxon>
    </lineage>
</organism>
<dbReference type="InterPro" id="IPR051268">
    <property type="entry name" value="Type-I_R_enzyme_R_subunit"/>
</dbReference>
<keyword evidence="2" id="KW-0547">Nucleotide-binding</keyword>
<evidence type="ECO:0000256" key="2">
    <source>
        <dbReference type="RuleBase" id="RU364115"/>
    </source>
</evidence>
<dbReference type="EMBL" id="JAZBRD010000002">
    <property type="protein sequence ID" value="MEE3744160.1"/>
    <property type="molecule type" value="Genomic_DNA"/>
</dbReference>
<dbReference type="CDD" id="cd18800">
    <property type="entry name" value="SF2_C_EcoR124I-like"/>
    <property type="match status" value="1"/>
</dbReference>
<comment type="caution">
    <text evidence="4">The sequence shown here is derived from an EMBL/GenBank/DDBJ whole genome shotgun (WGS) entry which is preliminary data.</text>
</comment>
<dbReference type="NCBIfam" id="TIGR00348">
    <property type="entry name" value="hsdR"/>
    <property type="match status" value="1"/>
</dbReference>
<feature type="domain" description="Helicase ATP-binding" evidence="3">
    <location>
        <begin position="1"/>
        <end position="144"/>
    </location>
</feature>
<dbReference type="Pfam" id="PF12008">
    <property type="entry name" value="EcoR124_C"/>
    <property type="match status" value="1"/>
</dbReference>
<dbReference type="EC" id="3.1.21.3" evidence="2"/>
<dbReference type="InterPro" id="IPR014001">
    <property type="entry name" value="Helicase_ATP-bd"/>
</dbReference>
<dbReference type="InterPro" id="IPR040980">
    <property type="entry name" value="SWI2_SNF2"/>
</dbReference>
<keyword evidence="2" id="KW-0067">ATP-binding</keyword>
<proteinExistence type="inferred from homology"/>
<comment type="catalytic activity">
    <reaction evidence="2">
        <text>Endonucleolytic cleavage of DNA to give random double-stranded fragments with terminal 5'-phosphates, ATP is simultaneously hydrolyzed.</text>
        <dbReference type="EC" id="3.1.21.3"/>
    </reaction>
</comment>
<dbReference type="Pfam" id="PF18766">
    <property type="entry name" value="SWI2_SNF2"/>
    <property type="match status" value="1"/>
</dbReference>
<reference evidence="4 5" key="1">
    <citation type="submission" date="2024-01" db="EMBL/GenBank/DDBJ databases">
        <title>Campylobacter porcellus sp. nov.</title>
        <authorList>
            <person name="Papic B."/>
            <person name="Gruntar I."/>
        </authorList>
    </citation>
    <scope>NUCLEOTIDE SEQUENCE [LARGE SCALE GENOMIC DNA]</scope>
    <source>
        <strain evidence="4 5">CX2-4855-23</strain>
    </source>
</reference>
<dbReference type="InterPro" id="IPR055180">
    <property type="entry name" value="HsdR_RecA-like_helicase_dom_2"/>
</dbReference>
<keyword evidence="5" id="KW-1185">Reference proteome</keyword>
<dbReference type="SMART" id="SM00487">
    <property type="entry name" value="DEXDc"/>
    <property type="match status" value="1"/>
</dbReference>
<dbReference type="Gene3D" id="1.20.58.2040">
    <property type="match status" value="1"/>
</dbReference>
<dbReference type="PANTHER" id="PTHR30195">
    <property type="entry name" value="TYPE I SITE-SPECIFIC DEOXYRIBONUCLEASE PROTEIN SUBUNIT M AND R"/>
    <property type="match status" value="1"/>
</dbReference>
<keyword evidence="4" id="KW-0540">Nuclease</keyword>
<dbReference type="InterPro" id="IPR027417">
    <property type="entry name" value="P-loop_NTPase"/>
</dbReference>
<keyword evidence="1 2" id="KW-0680">Restriction system</keyword>
<keyword evidence="4" id="KW-0255">Endonuclease</keyword>
<dbReference type="Pfam" id="PF22679">
    <property type="entry name" value="T1R_D3-like"/>
    <property type="match status" value="1"/>
</dbReference>
<protein>
    <recommendedName>
        <fullName evidence="2">Type I restriction enzyme endonuclease subunit</fullName>
        <shortName evidence="2">R protein</shortName>
        <ecNumber evidence="2">3.1.21.3</ecNumber>
    </recommendedName>
</protein>
<dbReference type="Proteomes" id="UP001331664">
    <property type="component" value="Unassembled WGS sequence"/>
</dbReference>
<dbReference type="PANTHER" id="PTHR30195:SF16">
    <property type="entry name" value="TYPE I RESTRICTION ENZYME ENDONUCLEASE SUBUNIT"/>
    <property type="match status" value="1"/>
</dbReference>
<dbReference type="SUPFAM" id="SSF52540">
    <property type="entry name" value="P-loop containing nucleoside triphosphate hydrolases"/>
    <property type="match status" value="1"/>
</dbReference>
<evidence type="ECO:0000313" key="5">
    <source>
        <dbReference type="Proteomes" id="UP001331664"/>
    </source>
</evidence>
<dbReference type="InterPro" id="IPR004473">
    <property type="entry name" value="Restrct_endonuc_typeI_HsdR"/>
</dbReference>
<dbReference type="InterPro" id="IPR022625">
    <property type="entry name" value="TypeI_RM_Rsu_C"/>
</dbReference>
<accession>A0ABU7M376</accession>
<comment type="subunit">
    <text evidence="2">The type I restriction/modification system is composed of three polypeptides R, M and S.</text>
</comment>
<keyword evidence="2 4" id="KW-0378">Hydrolase</keyword>
<name>A0ABU7M376_9BACT</name>
<comment type="similarity">
    <text evidence="2">Belongs to the HsdR family.</text>
</comment>
<sequence length="600" mass="69260">MGTIEAGGYIWHTTGSGKTLTSFKTAQLASKLDYIDKVLFVVDRKDLDYQTMREYDRFEKGAANGNRNTKILQKQIEDNNAKIIVTTIQKLSRFVKRNPKHPAFQKHLVLIFDECHRSQFGDMHISITDSFKNYHLFGFTGTPIFAKNAIKSNPNFCTTEQAFGDKLHTYTIVDAINDGNVLPFRIDYVNTIKKKDEIKDKEVARIDEAGALEDEERVKKIVEYIIEHFDQKTKRNSSYDLKGQRVNGFNSMFAVASIKMAKKYYDEFKKQLEEKQKDLTIAMIFSFSANEEDRVDGIIDDEGFETELLDKSSREFLDSAINDYNKTFKTNFSSEGNGFQDYYKDLSDKVKKREVDLLIVVNMFLTGFDATTLNTLWVDKNLKQHGLIQAFSRTNRILNSVKSYGNIVCFRDLQQETNDAIALFGDKNASGIVLLKSFEDYYYGYEDDKGKKQLGYEERIAMLLQKYPLGEQIIGEAAKKEFIISMGSILRLRNILSSFDKFQGMEILSDRDFQDYIGTYTDLYEEFKPKPGESESIKDDLVFEMELVKQVEVNIDYILMLVLKYHKSNCKDKEILGSIDKAIRSSLALRSKADFNKWIY</sequence>
<evidence type="ECO:0000313" key="4">
    <source>
        <dbReference type="EMBL" id="MEE3744160.1"/>
    </source>
</evidence>
<evidence type="ECO:0000259" key="3">
    <source>
        <dbReference type="PROSITE" id="PS51192"/>
    </source>
</evidence>
<dbReference type="Gene3D" id="3.40.50.300">
    <property type="entry name" value="P-loop containing nucleotide triphosphate hydrolases"/>
    <property type="match status" value="2"/>
</dbReference>
<evidence type="ECO:0000256" key="1">
    <source>
        <dbReference type="ARBA" id="ARBA00022747"/>
    </source>
</evidence>